<dbReference type="EMBL" id="CP013747">
    <property type="protein sequence ID" value="ALV42378.1"/>
    <property type="molecule type" value="Genomic_DNA"/>
</dbReference>
<accession>A0A0U3QB19</accession>
<evidence type="ECO:0000259" key="2">
    <source>
        <dbReference type="Pfam" id="PF13936"/>
    </source>
</evidence>
<name>A0A0U3QB19_9MICC</name>
<feature type="domain" description="Transposase IS30-like HTH" evidence="2">
    <location>
        <begin position="53"/>
        <end position="91"/>
    </location>
</feature>
<feature type="compositionally biased region" description="Basic residues" evidence="1">
    <location>
        <begin position="106"/>
        <end position="115"/>
    </location>
</feature>
<feature type="region of interest" description="Disordered" evidence="1">
    <location>
        <begin position="88"/>
        <end position="115"/>
    </location>
</feature>
<sequence length="115" mass="13089">MGNSEPCRIVGISRSSGTRWRHGHEVVLKSGDIKKYPPISHQRPAVISARFFSESERITIADLLHAGHSIRAIAMELGRSRWTVSREIRRNYRPRTAQRSAERRSSRQRTGKLAG</sequence>
<organism evidence="3">
    <name type="scientific">Pseudarthrobacter sulfonivorans</name>
    <dbReference type="NCBI Taxonomy" id="121292"/>
    <lineage>
        <taxon>Bacteria</taxon>
        <taxon>Bacillati</taxon>
        <taxon>Actinomycetota</taxon>
        <taxon>Actinomycetes</taxon>
        <taxon>Micrococcales</taxon>
        <taxon>Micrococcaceae</taxon>
        <taxon>Pseudarthrobacter</taxon>
    </lineage>
</organism>
<dbReference type="InterPro" id="IPR025246">
    <property type="entry name" value="IS30-like_HTH"/>
</dbReference>
<dbReference type="Proteomes" id="UP000065151">
    <property type="component" value="Chromosome"/>
</dbReference>
<reference evidence="3 4" key="1">
    <citation type="submission" date="2015-12" db="EMBL/GenBank/DDBJ databases">
        <authorList>
            <person name="Shamseldin A."/>
            <person name="Moawad H."/>
            <person name="Abd El-Rahim W.M."/>
            <person name="Sadowsky M.J."/>
        </authorList>
    </citation>
    <scope>NUCLEOTIDE SEQUENCE [LARGE SCALE GENOMIC DNA]</scope>
    <source>
        <strain evidence="3 4">Ar51</strain>
    </source>
</reference>
<protein>
    <recommendedName>
        <fullName evidence="2">Transposase IS30-like HTH domain-containing protein</fullName>
    </recommendedName>
</protein>
<evidence type="ECO:0000256" key="1">
    <source>
        <dbReference type="SAM" id="MobiDB-lite"/>
    </source>
</evidence>
<gene>
    <name evidence="3" type="ORF">AU252_15500</name>
</gene>
<dbReference type="Pfam" id="PF13936">
    <property type="entry name" value="HTH_38"/>
    <property type="match status" value="1"/>
</dbReference>
<evidence type="ECO:0000313" key="4">
    <source>
        <dbReference type="Proteomes" id="UP000065151"/>
    </source>
</evidence>
<dbReference type="STRING" id="121292.AU252_15500"/>
<proteinExistence type="predicted"/>
<dbReference type="Gene3D" id="1.10.10.60">
    <property type="entry name" value="Homeodomain-like"/>
    <property type="match status" value="1"/>
</dbReference>
<dbReference type="KEGG" id="psul:AU252_15500"/>
<evidence type="ECO:0000313" key="3">
    <source>
        <dbReference type="EMBL" id="ALV42378.1"/>
    </source>
</evidence>
<dbReference type="AlphaFoldDB" id="A0A0U3QB19"/>